<gene>
    <name evidence="1" type="ORF">ABJI51_03430</name>
</gene>
<protein>
    <submittedName>
        <fullName evidence="1">Uncharacterized protein</fullName>
    </submittedName>
</protein>
<dbReference type="EMBL" id="JBDZYD010000001">
    <property type="protein sequence ID" value="MEQ0558112.1"/>
    <property type="molecule type" value="Genomic_DNA"/>
</dbReference>
<dbReference type="RefSeq" id="WP_348947438.1">
    <property type="nucleotide sequence ID" value="NZ_JBDZYD010000001.1"/>
</dbReference>
<evidence type="ECO:0000313" key="2">
    <source>
        <dbReference type="Proteomes" id="UP001440984"/>
    </source>
</evidence>
<accession>A0ABV0L9V6</accession>
<evidence type="ECO:0000313" key="1">
    <source>
        <dbReference type="EMBL" id="MEQ0558112.1"/>
    </source>
</evidence>
<dbReference type="Proteomes" id="UP001440984">
    <property type="component" value="Unassembled WGS sequence"/>
</dbReference>
<proteinExistence type="predicted"/>
<name>A0ABV0L9V6_9PSEU</name>
<comment type="caution">
    <text evidence="1">The sequence shown here is derived from an EMBL/GenBank/DDBJ whole genome shotgun (WGS) entry which is preliminary data.</text>
</comment>
<organism evidence="1 2">
    <name type="scientific">Amycolatopsis melonis</name>
    <dbReference type="NCBI Taxonomy" id="3156488"/>
    <lineage>
        <taxon>Bacteria</taxon>
        <taxon>Bacillati</taxon>
        <taxon>Actinomycetota</taxon>
        <taxon>Actinomycetes</taxon>
        <taxon>Pseudonocardiales</taxon>
        <taxon>Pseudonocardiaceae</taxon>
        <taxon>Amycolatopsis</taxon>
    </lineage>
</organism>
<sequence>MTRTSLPVLAGLDPGPEFHALVDAVAVLLPPQERRHRIEVLLDDLPDSSARVDLVRLAVIVALERTAGRVATLPVTACEGRGTGTEWLISRTEPARGSTFDGGGEQPRERTVTVADGDDGIVRVTVNGARIEVSPPSEQDCQRLLESGVRGTPLRFPVFPSAGPSLLARGEGPCELVLWRYGTPPARFRLPGPVLAAIHVSDPFCESLITMIEVERELVVHIEGTQDLDVRKLHVPIDFSVADEAAHDLSPLYLDMDEMWRFGVYFRRAGVWWYLQWSAGDHITLERSTAVVHQAGRWHFHTHTDGAGHSLLGAGSWYAAPHRRTWRRGSTWKAWHATSPDAFITVPPAEEVLGLNRIGDRPALLTREGATIRARTPEGGHTVAESAGPVVRHHELPWVAVQRSAHLVEIVDIATGTVLHRVGTRGGPGWQPLG</sequence>
<keyword evidence="2" id="KW-1185">Reference proteome</keyword>
<reference evidence="1 2" key="1">
    <citation type="submission" date="2024-05" db="EMBL/GenBank/DDBJ databases">
        <authorList>
            <person name="Zhao H."/>
            <person name="Xu Y."/>
            <person name="Lin S."/>
            <person name="Spain J.C."/>
            <person name="Zhou N.-Y."/>
        </authorList>
    </citation>
    <scope>NUCLEOTIDE SEQUENCE [LARGE SCALE GENOMIC DNA]</scope>
    <source>
        <strain evidence="1 2">NEAU-NG30</strain>
    </source>
</reference>